<dbReference type="AlphaFoldDB" id="A0A1J0VEE0"/>
<dbReference type="Gene3D" id="3.10.450.50">
    <property type="match status" value="1"/>
</dbReference>
<gene>
    <name evidence="2" type="ORF">BOX17_05060</name>
</gene>
<dbReference type="KEGG" id="hsi:BOX17_05060"/>
<dbReference type="RefSeq" id="WP_071942382.1">
    <property type="nucleotide sequence ID" value="NZ_CP018139.1"/>
</dbReference>
<dbReference type="Pfam" id="PF12680">
    <property type="entry name" value="SnoaL_2"/>
    <property type="match status" value="1"/>
</dbReference>
<proteinExistence type="predicted"/>
<dbReference type="EMBL" id="CP018139">
    <property type="protein sequence ID" value="APE30381.1"/>
    <property type="molecule type" value="Genomic_DNA"/>
</dbReference>
<feature type="domain" description="SnoaL-like" evidence="1">
    <location>
        <begin position="8"/>
        <end position="117"/>
    </location>
</feature>
<evidence type="ECO:0000313" key="2">
    <source>
        <dbReference type="EMBL" id="APE30381.1"/>
    </source>
</evidence>
<name>A0A1J0VEE0_9GAMM</name>
<keyword evidence="3" id="KW-1185">Reference proteome</keyword>
<dbReference type="InterPro" id="IPR037401">
    <property type="entry name" value="SnoaL-like"/>
</dbReference>
<dbReference type="InterPro" id="IPR032710">
    <property type="entry name" value="NTF2-like_dom_sf"/>
</dbReference>
<protein>
    <recommendedName>
        <fullName evidence="1">SnoaL-like domain-containing protein</fullName>
    </recommendedName>
</protein>
<sequence>MNAAEHLRAYAEGWTKGDADTILSALAEDYTFDDPNVGVVSRDGFADYLAGMKEAIASQAQGRVPDPFMELTEVLTREEEGVLTASCWWAVPGTQMKGAGLIKADASGVHSEVITFYAKCVREGSDSQASATPKATPVSWG</sequence>
<reference evidence="3" key="1">
    <citation type="submission" date="2016-11" db="EMBL/GenBank/DDBJ databases">
        <title>Halolamina sediminis sp. nov., an extremely halophilic archaeon isolated from solar salt.</title>
        <authorList>
            <person name="Koh H.-W."/>
            <person name="Rani S."/>
            <person name="Park S.-J."/>
        </authorList>
    </citation>
    <scope>NUCLEOTIDE SEQUENCE [LARGE SCALE GENOMIC DNA]</scope>
    <source>
        <strain evidence="3">Hb3</strain>
    </source>
</reference>
<dbReference type="Proteomes" id="UP000181985">
    <property type="component" value="Chromosome"/>
</dbReference>
<dbReference type="OrthoDB" id="7857804at2"/>
<organism evidence="2 3">
    <name type="scientific">Halomonas aestuarii</name>
    <dbReference type="NCBI Taxonomy" id="1897729"/>
    <lineage>
        <taxon>Bacteria</taxon>
        <taxon>Pseudomonadati</taxon>
        <taxon>Pseudomonadota</taxon>
        <taxon>Gammaproteobacteria</taxon>
        <taxon>Oceanospirillales</taxon>
        <taxon>Halomonadaceae</taxon>
        <taxon>Halomonas</taxon>
    </lineage>
</organism>
<evidence type="ECO:0000259" key="1">
    <source>
        <dbReference type="Pfam" id="PF12680"/>
    </source>
</evidence>
<accession>A0A1J0VEE0</accession>
<dbReference type="SUPFAM" id="SSF54427">
    <property type="entry name" value="NTF2-like"/>
    <property type="match status" value="1"/>
</dbReference>
<evidence type="ECO:0000313" key="3">
    <source>
        <dbReference type="Proteomes" id="UP000181985"/>
    </source>
</evidence>